<accession>A0AAE6MKV6</accession>
<name>A0AAE6MKV6_9SPHI</name>
<dbReference type="AlphaFoldDB" id="A0AAE6MKV6"/>
<organism evidence="1 3">
    <name type="scientific">Mucilaginibacter rubeus</name>
    <dbReference type="NCBI Taxonomy" id="2027860"/>
    <lineage>
        <taxon>Bacteria</taxon>
        <taxon>Pseudomonadati</taxon>
        <taxon>Bacteroidota</taxon>
        <taxon>Sphingobacteriia</taxon>
        <taxon>Sphingobacteriales</taxon>
        <taxon>Sphingobacteriaceae</taxon>
        <taxon>Mucilaginibacter</taxon>
    </lineage>
</organism>
<sequence length="60" mass="7288">MKIIDLEGKEIAVTDLSLAILQADDYRHYRHSNAEFAEFDDKQRRYWEDIYQKLLKLKNE</sequence>
<dbReference type="EMBL" id="CP071880">
    <property type="protein sequence ID" value="QTE50356.1"/>
    <property type="molecule type" value="Genomic_DNA"/>
</dbReference>
<dbReference type="EMBL" id="CP043451">
    <property type="protein sequence ID" value="QEM07100.1"/>
    <property type="molecule type" value="Genomic_DNA"/>
</dbReference>
<evidence type="ECO:0000313" key="1">
    <source>
        <dbReference type="EMBL" id="QEM07100.1"/>
    </source>
</evidence>
<protein>
    <recommendedName>
        <fullName evidence="5">3-isopropylmalate dehydratase</fullName>
    </recommendedName>
</protein>
<dbReference type="RefSeq" id="WP_112658710.1">
    <property type="nucleotide sequence ID" value="NZ_CP043451.1"/>
</dbReference>
<reference evidence="2 4" key="2">
    <citation type="submission" date="2021-03" db="EMBL/GenBank/DDBJ databases">
        <title>Mucilaginibacter strains isolated from gold and copper mining confer multi heavy-metal resistance.</title>
        <authorList>
            <person name="Li Y."/>
        </authorList>
    </citation>
    <scope>NUCLEOTIDE SEQUENCE [LARGE SCALE GENOMIC DNA]</scope>
    <source>
        <strain evidence="2 4">P2-4</strain>
    </source>
</reference>
<dbReference type="Proteomes" id="UP000663940">
    <property type="component" value="Chromosome"/>
</dbReference>
<evidence type="ECO:0008006" key="5">
    <source>
        <dbReference type="Google" id="ProtNLM"/>
    </source>
</evidence>
<evidence type="ECO:0000313" key="3">
    <source>
        <dbReference type="Proteomes" id="UP000250557"/>
    </source>
</evidence>
<evidence type="ECO:0000313" key="2">
    <source>
        <dbReference type="EMBL" id="QTE50356.1"/>
    </source>
</evidence>
<reference evidence="1 3" key="1">
    <citation type="submission" date="2019-08" db="EMBL/GenBank/DDBJ databases">
        <title>Comparative genome analysis confer to the adaptation heavy metal polluted environment.</title>
        <authorList>
            <person name="Li Y."/>
        </authorList>
    </citation>
    <scope>NUCLEOTIDE SEQUENCE [LARGE SCALE GENOMIC DNA]</scope>
    <source>
        <strain evidence="1 3">P2</strain>
    </source>
</reference>
<proteinExistence type="predicted"/>
<keyword evidence="4" id="KW-1185">Reference proteome</keyword>
<dbReference type="Proteomes" id="UP000250557">
    <property type="component" value="Chromosome"/>
</dbReference>
<gene>
    <name evidence="1" type="ORF">DIU31_027670</name>
    <name evidence="2" type="ORF">J3L21_33350</name>
</gene>
<evidence type="ECO:0000313" key="4">
    <source>
        <dbReference type="Proteomes" id="UP000663940"/>
    </source>
</evidence>